<name>A0A841JPE2_9BACT</name>
<proteinExistence type="predicted"/>
<dbReference type="Proteomes" id="UP000538666">
    <property type="component" value="Unassembled WGS sequence"/>
</dbReference>
<comment type="caution">
    <text evidence="2">The sequence shown here is derived from an EMBL/GenBank/DDBJ whole genome shotgun (WGS) entry which is preliminary data.</text>
</comment>
<dbReference type="PANTHER" id="PTHR45588">
    <property type="entry name" value="TPR DOMAIN-CONTAINING PROTEIN"/>
    <property type="match status" value="1"/>
</dbReference>
<sequence length="563" mass="60446">MTRPVFAFLLAFSAASTLAPAGSMYAQSAPQVMHHHHDEAPTPDEKLGQVSFPTSCAAQSQVSIERGIALLHSFGYTLAEMQFEGIAKADQACAMAHWGVAMTQYQELWQHPTPEQLKRGAEEMAKARALAEPPAQITPRERAYIAALSAFFDSADASYQQRADAYEAKMNALHREFPDDVEGAAFDALSMIASVPAGDTSLTHEHQALAILVPLFAAHPDHPGLAHYIIHTCDTPALAADGLSAASEYARIAPSSPHALHMPGHIFARLGMWQEDIDSNLASVAASEKAEAAGQPGAAHQMHAEEFLIYAYLQIGQDEKARILTAGMPKIGRQMAAMPGMDDMKEIGPFFDNELAAIYAVEMHDWKAAAALQPEPGSPAYESFDTYWGQGIAAGHLRDAALAKAALASLDRDIEALKGSPMEAYASESIRIKRDEMIGWQAFAEDHPDAAVVAMRKAADQQDKLGQDEVDIPAREMLGDLLLLEHKPQEALVEYRVALKLSPNRLNGLLSAGKAAEEAGHPEEALAFYKAAAIQTNSGTHSGRPEVAHAVKAAGTAVVAKGE</sequence>
<dbReference type="InterPro" id="IPR011990">
    <property type="entry name" value="TPR-like_helical_dom_sf"/>
</dbReference>
<dbReference type="RefSeq" id="WP_231581614.1">
    <property type="nucleotide sequence ID" value="NZ_JACHEK010000002.1"/>
</dbReference>
<protein>
    <submittedName>
        <fullName evidence="2">Tetratricopeptide (TPR) repeat protein</fullName>
    </submittedName>
</protein>
<dbReference type="PANTHER" id="PTHR45588:SF1">
    <property type="entry name" value="WW DOMAIN-CONTAINING PROTEIN"/>
    <property type="match status" value="1"/>
</dbReference>
<gene>
    <name evidence="2" type="ORF">HNQ77_001186</name>
</gene>
<organism evidence="2 3">
    <name type="scientific">Silvibacterium bohemicum</name>
    <dbReference type="NCBI Taxonomy" id="1577686"/>
    <lineage>
        <taxon>Bacteria</taxon>
        <taxon>Pseudomonadati</taxon>
        <taxon>Acidobacteriota</taxon>
        <taxon>Terriglobia</taxon>
        <taxon>Terriglobales</taxon>
        <taxon>Acidobacteriaceae</taxon>
        <taxon>Silvibacterium</taxon>
    </lineage>
</organism>
<feature type="signal peptide" evidence="1">
    <location>
        <begin position="1"/>
        <end position="21"/>
    </location>
</feature>
<keyword evidence="3" id="KW-1185">Reference proteome</keyword>
<dbReference type="AlphaFoldDB" id="A0A841JPE2"/>
<dbReference type="EMBL" id="JACHEK010000002">
    <property type="protein sequence ID" value="MBB6143242.1"/>
    <property type="molecule type" value="Genomic_DNA"/>
</dbReference>
<evidence type="ECO:0000313" key="3">
    <source>
        <dbReference type="Proteomes" id="UP000538666"/>
    </source>
</evidence>
<dbReference type="Gene3D" id="1.25.40.10">
    <property type="entry name" value="Tetratricopeptide repeat domain"/>
    <property type="match status" value="1"/>
</dbReference>
<reference evidence="2 3" key="1">
    <citation type="submission" date="2020-08" db="EMBL/GenBank/DDBJ databases">
        <title>Genomic Encyclopedia of Type Strains, Phase IV (KMG-IV): sequencing the most valuable type-strain genomes for metagenomic binning, comparative biology and taxonomic classification.</title>
        <authorList>
            <person name="Goeker M."/>
        </authorList>
    </citation>
    <scope>NUCLEOTIDE SEQUENCE [LARGE SCALE GENOMIC DNA]</scope>
    <source>
        <strain evidence="2 3">DSM 103733</strain>
    </source>
</reference>
<feature type="chain" id="PRO_5032336124" evidence="1">
    <location>
        <begin position="22"/>
        <end position="563"/>
    </location>
</feature>
<dbReference type="SUPFAM" id="SSF48452">
    <property type="entry name" value="TPR-like"/>
    <property type="match status" value="1"/>
</dbReference>
<evidence type="ECO:0000313" key="2">
    <source>
        <dbReference type="EMBL" id="MBB6143242.1"/>
    </source>
</evidence>
<evidence type="ECO:0000256" key="1">
    <source>
        <dbReference type="SAM" id="SignalP"/>
    </source>
</evidence>
<accession>A0A841JPE2</accession>
<keyword evidence="1" id="KW-0732">Signal</keyword>